<protein>
    <recommendedName>
        <fullName evidence="3">C3H1-type domain-containing protein</fullName>
    </recommendedName>
</protein>
<dbReference type="PROSITE" id="PS50103">
    <property type="entry name" value="ZF_C3H1"/>
    <property type="match status" value="1"/>
</dbReference>
<dbReference type="GO" id="GO:0008270">
    <property type="term" value="F:zinc ion binding"/>
    <property type="evidence" value="ECO:0007669"/>
    <property type="project" value="UniProtKB-KW"/>
</dbReference>
<feature type="region of interest" description="Disordered" evidence="2">
    <location>
        <begin position="254"/>
        <end position="333"/>
    </location>
</feature>
<dbReference type="OrthoDB" id="2270193at2759"/>
<dbReference type="PANTHER" id="PTHR37543">
    <property type="entry name" value="CCCH ZINC FINGER DNA BINDING PROTEIN (AFU_ORTHOLOGUE AFUA_5G12760)"/>
    <property type="match status" value="1"/>
</dbReference>
<feature type="compositionally biased region" description="Pro residues" evidence="2">
    <location>
        <begin position="293"/>
        <end position="307"/>
    </location>
</feature>
<organism evidence="4 5">
    <name type="scientific">Melanomma pulvis-pyrius CBS 109.77</name>
    <dbReference type="NCBI Taxonomy" id="1314802"/>
    <lineage>
        <taxon>Eukaryota</taxon>
        <taxon>Fungi</taxon>
        <taxon>Dikarya</taxon>
        <taxon>Ascomycota</taxon>
        <taxon>Pezizomycotina</taxon>
        <taxon>Dothideomycetes</taxon>
        <taxon>Pleosporomycetidae</taxon>
        <taxon>Pleosporales</taxon>
        <taxon>Melanommataceae</taxon>
        <taxon>Melanomma</taxon>
    </lineage>
</organism>
<keyword evidence="1" id="KW-0863">Zinc-finger</keyword>
<keyword evidence="1" id="KW-0862">Zinc</keyword>
<feature type="zinc finger region" description="C3H1-type" evidence="1">
    <location>
        <begin position="390"/>
        <end position="419"/>
    </location>
</feature>
<dbReference type="Pfam" id="PF25540">
    <property type="entry name" value="DUF7923"/>
    <property type="match status" value="1"/>
</dbReference>
<evidence type="ECO:0000313" key="5">
    <source>
        <dbReference type="Proteomes" id="UP000799757"/>
    </source>
</evidence>
<keyword evidence="5" id="KW-1185">Reference proteome</keyword>
<dbReference type="InterPro" id="IPR057683">
    <property type="entry name" value="DUF7923"/>
</dbReference>
<dbReference type="Proteomes" id="UP000799757">
    <property type="component" value="Unassembled WGS sequence"/>
</dbReference>
<dbReference type="EMBL" id="MU001921">
    <property type="protein sequence ID" value="KAF2793606.1"/>
    <property type="molecule type" value="Genomic_DNA"/>
</dbReference>
<name>A0A6A6XB07_9PLEO</name>
<evidence type="ECO:0000256" key="2">
    <source>
        <dbReference type="SAM" id="MobiDB-lite"/>
    </source>
</evidence>
<sequence length="494" mass="55670">MESFQRSDDARQQLLADILSKYANLVEEHTNLKHDFESEKEVRRKYQSEKMQIQRQLNDTQRELDGNSFVLALIDGDGVIFDDMFLQIAANGGSEAASKLQYAIREHIASIYNNSGNWSIMVQIYVSLDKLAVKLFQVGLLRNQFELRTFAQNFSVNQPLFSIIDVGQGKERADYKIKEMLRTFSDNPTCKHIIFGGCHDNGYLLDLDQYKHNQAKAARITLLESTPAQPGFAEMPNFKRARFDQVFRSEALPASQYQQHPMSSYTQAPMQPSFPAPGQPPFRTMSNKMPSPVASPIPAERPTPVPTPLASSPSTTASSLAGQNGQNGDSSWATVGKAGTVNGSISIAGNKAAAKNKKYVYYNKEGYRLDEPLPPRDRLAAEAIEMRMNKAGRNLCNHWHLNKGKCTNGEFCKFQHEPKLSLAELNALRYKTRSLACKSRVCENFDCYLGHQCSFERDMGYCPYPDTCHLKASHGMDSIKHVRYDEKGNEEYTK</sequence>
<dbReference type="Pfam" id="PF25543">
    <property type="entry name" value="zf-CCCH_tandem"/>
    <property type="match status" value="1"/>
</dbReference>
<evidence type="ECO:0000313" key="4">
    <source>
        <dbReference type="EMBL" id="KAF2793606.1"/>
    </source>
</evidence>
<proteinExistence type="predicted"/>
<feature type="compositionally biased region" description="Polar residues" evidence="2">
    <location>
        <begin position="322"/>
        <end position="333"/>
    </location>
</feature>
<evidence type="ECO:0000259" key="3">
    <source>
        <dbReference type="PROSITE" id="PS50103"/>
    </source>
</evidence>
<dbReference type="Pfam" id="PF25542">
    <property type="entry name" value="zf-CCCH_12"/>
    <property type="match status" value="1"/>
</dbReference>
<feature type="domain" description="C3H1-type" evidence="3">
    <location>
        <begin position="390"/>
        <end position="419"/>
    </location>
</feature>
<dbReference type="AlphaFoldDB" id="A0A6A6XB07"/>
<reference evidence="4" key="1">
    <citation type="journal article" date="2020" name="Stud. Mycol.">
        <title>101 Dothideomycetes genomes: a test case for predicting lifestyles and emergence of pathogens.</title>
        <authorList>
            <person name="Haridas S."/>
            <person name="Albert R."/>
            <person name="Binder M."/>
            <person name="Bloem J."/>
            <person name="Labutti K."/>
            <person name="Salamov A."/>
            <person name="Andreopoulos B."/>
            <person name="Baker S."/>
            <person name="Barry K."/>
            <person name="Bills G."/>
            <person name="Bluhm B."/>
            <person name="Cannon C."/>
            <person name="Castanera R."/>
            <person name="Culley D."/>
            <person name="Daum C."/>
            <person name="Ezra D."/>
            <person name="Gonzalez J."/>
            <person name="Henrissat B."/>
            <person name="Kuo A."/>
            <person name="Liang C."/>
            <person name="Lipzen A."/>
            <person name="Lutzoni F."/>
            <person name="Magnuson J."/>
            <person name="Mondo S."/>
            <person name="Nolan M."/>
            <person name="Ohm R."/>
            <person name="Pangilinan J."/>
            <person name="Park H.-J."/>
            <person name="Ramirez L."/>
            <person name="Alfaro M."/>
            <person name="Sun H."/>
            <person name="Tritt A."/>
            <person name="Yoshinaga Y."/>
            <person name="Zwiers L.-H."/>
            <person name="Turgeon B."/>
            <person name="Goodwin S."/>
            <person name="Spatafora J."/>
            <person name="Crous P."/>
            <person name="Grigoriev I."/>
        </authorList>
    </citation>
    <scope>NUCLEOTIDE SEQUENCE</scope>
    <source>
        <strain evidence="4">CBS 109.77</strain>
    </source>
</reference>
<gene>
    <name evidence="4" type="ORF">K505DRAFT_244028</name>
</gene>
<dbReference type="InterPro" id="IPR000571">
    <property type="entry name" value="Znf_CCCH"/>
</dbReference>
<dbReference type="InterPro" id="IPR057654">
    <property type="entry name" value="Znf-CCCH_tandem"/>
</dbReference>
<feature type="compositionally biased region" description="Low complexity" evidence="2">
    <location>
        <begin position="308"/>
        <end position="321"/>
    </location>
</feature>
<dbReference type="PANTHER" id="PTHR37543:SF1">
    <property type="entry name" value="CCCH ZINC FINGER DNA BINDING PROTEIN (AFU_ORTHOLOGUE AFUA_5G12760)"/>
    <property type="match status" value="1"/>
</dbReference>
<evidence type="ECO:0000256" key="1">
    <source>
        <dbReference type="PROSITE-ProRule" id="PRU00723"/>
    </source>
</evidence>
<feature type="compositionally biased region" description="Polar residues" evidence="2">
    <location>
        <begin position="255"/>
        <end position="270"/>
    </location>
</feature>
<keyword evidence="1" id="KW-0479">Metal-binding</keyword>
<accession>A0A6A6XB07</accession>